<sequence length="426" mass="45433">MREKLLESFRFALEATHPYRLTRQALPEAPPTHVLALGKAAFPMLEAVSEAYGELPGLGVTRYGHLEPGARLPGVELLEAGHPVPDKRSLLAGERVLEFVGRLSPTDHLLVLISGGGSALVSAPWGVSGEEKQALSRALLASGADIHEVNAVRKHLSRLKGGRLAAATRARVTGLLLSDVPGDDPSVIASGPTVPDPSTFAEALEVLERYGVESPAREHLERGARGELPETPKPGDPVFGRVENRLVGAARHLLEAARAYWEGQGYRVLVLSDRFVGEARELARFHAAMVQSIRETHRPVEPPVVLLSGGEAGVTVRGTGKGGRNQEFLLWLAYFLGDRGVWAMACDSDGIDGNTEAAGAVIHPGPLSQEQLDTGGSGSRLEAKQHLANNDAYGFFKAHGGLVITGPTQNNLNDYRAIVVESSTSD</sequence>
<dbReference type="RefSeq" id="WP_119315389.1">
    <property type="nucleotide sequence ID" value="NZ_QXDL01000096.1"/>
</dbReference>
<evidence type="ECO:0000313" key="4">
    <source>
        <dbReference type="EMBL" id="RIH83271.1"/>
    </source>
</evidence>
<evidence type="ECO:0000313" key="5">
    <source>
        <dbReference type="Proteomes" id="UP000265715"/>
    </source>
</evidence>
<dbReference type="SUPFAM" id="SSF82544">
    <property type="entry name" value="GckA/TtuD-like"/>
    <property type="match status" value="1"/>
</dbReference>
<dbReference type="InterPro" id="IPR037035">
    <property type="entry name" value="GK-like_C_sf"/>
</dbReference>
<feature type="compositionally biased region" description="Basic and acidic residues" evidence="1">
    <location>
        <begin position="219"/>
        <end position="230"/>
    </location>
</feature>
<organism evidence="4 5">
    <name type="scientific">Calidithermus terrae</name>
    <dbReference type="NCBI Taxonomy" id="1408545"/>
    <lineage>
        <taxon>Bacteria</taxon>
        <taxon>Thermotogati</taxon>
        <taxon>Deinococcota</taxon>
        <taxon>Deinococci</taxon>
        <taxon>Thermales</taxon>
        <taxon>Thermaceae</taxon>
        <taxon>Calidithermus</taxon>
    </lineage>
</organism>
<dbReference type="EMBL" id="QXDL01000096">
    <property type="protein sequence ID" value="RIH83271.1"/>
    <property type="molecule type" value="Genomic_DNA"/>
</dbReference>
<protein>
    <submittedName>
        <fullName evidence="4">Putative hydroxypyruvate reductase</fullName>
        <ecNumber evidence="4">1.1.1.81</ecNumber>
    </submittedName>
</protein>
<evidence type="ECO:0000259" key="2">
    <source>
        <dbReference type="Pfam" id="PF05161"/>
    </source>
</evidence>
<dbReference type="PANTHER" id="PTHR12227">
    <property type="entry name" value="GLYCERATE KINASE"/>
    <property type="match status" value="1"/>
</dbReference>
<dbReference type="Pfam" id="PF13660">
    <property type="entry name" value="DUF4147"/>
    <property type="match status" value="1"/>
</dbReference>
<dbReference type="Proteomes" id="UP000265715">
    <property type="component" value="Unassembled WGS sequence"/>
</dbReference>
<dbReference type="GO" id="GO:0008887">
    <property type="term" value="F:glycerate kinase activity"/>
    <property type="evidence" value="ECO:0007669"/>
    <property type="project" value="InterPro"/>
</dbReference>
<feature type="domain" description="MOFRL-associated" evidence="3">
    <location>
        <begin position="5"/>
        <end position="216"/>
    </location>
</feature>
<dbReference type="InterPro" id="IPR038614">
    <property type="entry name" value="GK_N_sf"/>
</dbReference>
<dbReference type="PANTHER" id="PTHR12227:SF0">
    <property type="entry name" value="GLYCERATE KINASE"/>
    <property type="match status" value="1"/>
</dbReference>
<name>A0A399EMB8_9DEIN</name>
<dbReference type="AlphaFoldDB" id="A0A399EMB8"/>
<keyword evidence="5" id="KW-1185">Reference proteome</keyword>
<feature type="region of interest" description="Disordered" evidence="1">
    <location>
        <begin position="219"/>
        <end position="239"/>
    </location>
</feature>
<dbReference type="Gene3D" id="3.40.1480.10">
    <property type="entry name" value="MOFRL domain"/>
    <property type="match status" value="1"/>
</dbReference>
<evidence type="ECO:0000259" key="3">
    <source>
        <dbReference type="Pfam" id="PF13660"/>
    </source>
</evidence>
<gene>
    <name evidence="4" type="primary">ttuD</name>
    <name evidence="4" type="ORF">Mterra_02343</name>
</gene>
<dbReference type="EC" id="1.1.1.81" evidence="4"/>
<dbReference type="InterPro" id="IPR039760">
    <property type="entry name" value="MOFRL_protein"/>
</dbReference>
<dbReference type="Pfam" id="PF05161">
    <property type="entry name" value="MOFRL"/>
    <property type="match status" value="1"/>
</dbReference>
<dbReference type="GO" id="GO:0005737">
    <property type="term" value="C:cytoplasm"/>
    <property type="evidence" value="ECO:0007669"/>
    <property type="project" value="TreeGrafter"/>
</dbReference>
<dbReference type="InterPro" id="IPR007835">
    <property type="entry name" value="MOFRL"/>
</dbReference>
<feature type="domain" description="MOFRL" evidence="2">
    <location>
        <begin position="304"/>
        <end position="414"/>
    </location>
</feature>
<dbReference type="InterPro" id="IPR025286">
    <property type="entry name" value="MOFRL_assoc_dom"/>
</dbReference>
<keyword evidence="4" id="KW-0670">Pyruvate</keyword>
<dbReference type="Gene3D" id="3.40.50.10180">
    <property type="entry name" value="Glycerate kinase, MOFRL-like N-terminal domain"/>
    <property type="match status" value="1"/>
</dbReference>
<comment type="caution">
    <text evidence="4">The sequence shown here is derived from an EMBL/GenBank/DDBJ whole genome shotgun (WGS) entry which is preliminary data.</text>
</comment>
<evidence type="ECO:0000256" key="1">
    <source>
        <dbReference type="SAM" id="MobiDB-lite"/>
    </source>
</evidence>
<dbReference type="GO" id="GO:0016618">
    <property type="term" value="F:hydroxypyruvate reductase [NAD(P)H] activity"/>
    <property type="evidence" value="ECO:0007669"/>
    <property type="project" value="UniProtKB-EC"/>
</dbReference>
<accession>A0A399EMB8</accession>
<proteinExistence type="predicted"/>
<dbReference type="OrthoDB" id="9766552at2"/>
<keyword evidence="4" id="KW-0560">Oxidoreductase</keyword>
<reference evidence="4 5" key="1">
    <citation type="submission" date="2018-08" db="EMBL/GenBank/DDBJ databases">
        <title>Meiothermus terrae DSM 26712 genome sequencing project.</title>
        <authorList>
            <person name="Da Costa M.S."/>
            <person name="Albuquerque L."/>
            <person name="Raposo P."/>
            <person name="Froufe H.J.C."/>
            <person name="Barroso C.S."/>
            <person name="Egas C."/>
        </authorList>
    </citation>
    <scope>NUCLEOTIDE SEQUENCE [LARGE SCALE GENOMIC DNA]</scope>
    <source>
        <strain evidence="4 5">DSM 26712</strain>
    </source>
</reference>